<organism evidence="2 3">
    <name type="scientific">Thioalkalicoccus limnaeus</name>
    <dbReference type="NCBI Taxonomy" id="120681"/>
    <lineage>
        <taxon>Bacteria</taxon>
        <taxon>Pseudomonadati</taxon>
        <taxon>Pseudomonadota</taxon>
        <taxon>Gammaproteobacteria</taxon>
        <taxon>Chromatiales</taxon>
        <taxon>Chromatiaceae</taxon>
        <taxon>Thioalkalicoccus</taxon>
    </lineage>
</organism>
<evidence type="ECO:0000313" key="2">
    <source>
        <dbReference type="EMBL" id="MEY6431180.1"/>
    </source>
</evidence>
<gene>
    <name evidence="2" type="ORF">ABC977_02025</name>
</gene>
<comment type="caution">
    <text evidence="2">The sequence shown here is derived from an EMBL/GenBank/DDBJ whole genome shotgun (WGS) entry which is preliminary data.</text>
</comment>
<keyword evidence="3" id="KW-1185">Reference proteome</keyword>
<keyword evidence="1" id="KW-0472">Membrane</keyword>
<name>A0ABV4B9W3_9GAMM</name>
<dbReference type="EMBL" id="JBDKXB010000002">
    <property type="protein sequence ID" value="MEY6431180.1"/>
    <property type="molecule type" value="Genomic_DNA"/>
</dbReference>
<evidence type="ECO:0000313" key="3">
    <source>
        <dbReference type="Proteomes" id="UP001564408"/>
    </source>
</evidence>
<sequence>MLNAFARFLLVSTSLSPLFGAVAGDWLTGAYVLAIIFLVIAHAGAFHFNPVMGLLGYHFYAVKNGDGVSHLLISRIELRRPGRDVTTVRLAHGIYLHTGGTDD</sequence>
<reference evidence="2 3" key="1">
    <citation type="submission" date="2024-05" db="EMBL/GenBank/DDBJ databases">
        <title>Genome Sequence and Characterization of the New Strain Purple Sulfur Bacterium of Genus Thioalkalicoccus.</title>
        <authorList>
            <person name="Bryantseva I.A."/>
            <person name="Kyndt J.A."/>
            <person name="Imhoff J.F."/>
        </authorList>
    </citation>
    <scope>NUCLEOTIDE SEQUENCE [LARGE SCALE GENOMIC DNA]</scope>
    <source>
        <strain evidence="2 3">Um2</strain>
    </source>
</reference>
<keyword evidence="1" id="KW-0812">Transmembrane</keyword>
<accession>A0ABV4B9W3</accession>
<dbReference type="RefSeq" id="WP_369665565.1">
    <property type="nucleotide sequence ID" value="NZ_JBDKXB010000002.1"/>
</dbReference>
<evidence type="ECO:0000256" key="1">
    <source>
        <dbReference type="SAM" id="Phobius"/>
    </source>
</evidence>
<keyword evidence="1" id="KW-1133">Transmembrane helix</keyword>
<protein>
    <submittedName>
        <fullName evidence="2">Uncharacterized protein</fullName>
    </submittedName>
</protein>
<proteinExistence type="predicted"/>
<feature type="transmembrane region" description="Helical" evidence="1">
    <location>
        <begin position="30"/>
        <end position="48"/>
    </location>
</feature>
<dbReference type="Proteomes" id="UP001564408">
    <property type="component" value="Unassembled WGS sequence"/>
</dbReference>